<evidence type="ECO:0000313" key="1">
    <source>
        <dbReference type="EMBL" id="CAH1641219.1"/>
    </source>
</evidence>
<organism evidence="1 2">
    <name type="scientific">Spodoptera littoralis</name>
    <name type="common">Egyptian cotton leafworm</name>
    <dbReference type="NCBI Taxonomy" id="7109"/>
    <lineage>
        <taxon>Eukaryota</taxon>
        <taxon>Metazoa</taxon>
        <taxon>Ecdysozoa</taxon>
        <taxon>Arthropoda</taxon>
        <taxon>Hexapoda</taxon>
        <taxon>Insecta</taxon>
        <taxon>Pterygota</taxon>
        <taxon>Neoptera</taxon>
        <taxon>Endopterygota</taxon>
        <taxon>Lepidoptera</taxon>
        <taxon>Glossata</taxon>
        <taxon>Ditrysia</taxon>
        <taxon>Noctuoidea</taxon>
        <taxon>Noctuidae</taxon>
        <taxon>Amphipyrinae</taxon>
        <taxon>Spodoptera</taxon>
    </lineage>
</organism>
<accession>A0A9P0N4G6</accession>
<reference evidence="1" key="1">
    <citation type="submission" date="2022-02" db="EMBL/GenBank/DDBJ databases">
        <authorList>
            <person name="King R."/>
        </authorList>
    </citation>
    <scope>NUCLEOTIDE SEQUENCE</scope>
</reference>
<sequence length="358" mass="40929">MVTMGSNNHDWWALISKFVNTGRNNMHFDVYSCTKATQRNVFDMEIIFVQLFIFLLSSQLSSSDWVSEWMGPIQDQIDVQRRSNGEKMIQIVPEQFDKKLEDKVPTQLSPMTLKIKLEETLRSAKVLAETLKTQIGDLMKRENLLKDAITNGRPGVSTLTVSTMSQVPRSYIIRNGRWTLCNGMIQFPIPSQASSTNLFNGLFSEPRCIGREVPTVQDPCVFNSVIKYEVVPAVRAPEYTEDEYLCLKSTFNVTLERYMSVTRQVMNDTCKNGIIRSLGDNSLECGVRILSEYSFYPHKSSASSSLPLEYCVEKDGSCKLIMAWHVSNATIENFEFLKNEHNFKKYFIKSGPYIEHVI</sequence>
<dbReference type="Proteomes" id="UP001153321">
    <property type="component" value="Chromosome 22"/>
</dbReference>
<name>A0A9P0N4G6_SPOLI</name>
<keyword evidence="2" id="KW-1185">Reference proteome</keyword>
<protein>
    <submittedName>
        <fullName evidence="1">Uncharacterized protein</fullName>
    </submittedName>
</protein>
<proteinExistence type="predicted"/>
<evidence type="ECO:0000313" key="2">
    <source>
        <dbReference type="Proteomes" id="UP001153321"/>
    </source>
</evidence>
<dbReference type="AlphaFoldDB" id="A0A9P0N4G6"/>
<gene>
    <name evidence="1" type="ORF">SPLIT_LOCUS6575</name>
</gene>
<dbReference type="EMBL" id="LR824553">
    <property type="protein sequence ID" value="CAH1641219.1"/>
    <property type="molecule type" value="Genomic_DNA"/>
</dbReference>